<dbReference type="GO" id="GO:0006799">
    <property type="term" value="P:polyphosphate biosynthetic process"/>
    <property type="evidence" value="ECO:0007669"/>
    <property type="project" value="UniProtKB-ARBA"/>
</dbReference>
<keyword evidence="4" id="KW-1185">Reference proteome</keyword>
<dbReference type="AlphaFoldDB" id="A0A1R4JHR0"/>
<feature type="compositionally biased region" description="Basic and acidic residues" evidence="1">
    <location>
        <begin position="265"/>
        <end position="287"/>
    </location>
</feature>
<organism evidence="3 4">
    <name type="scientific">Mycetocola reblochoni REB411</name>
    <dbReference type="NCBI Taxonomy" id="1255698"/>
    <lineage>
        <taxon>Bacteria</taxon>
        <taxon>Bacillati</taxon>
        <taxon>Actinomycetota</taxon>
        <taxon>Actinomycetes</taxon>
        <taxon>Micrococcales</taxon>
        <taxon>Microbacteriaceae</taxon>
        <taxon>Mycetocola</taxon>
    </lineage>
</organism>
<dbReference type="Gene3D" id="3.20.100.30">
    <property type="entry name" value="VTC, catalytic tunnel domain"/>
    <property type="match status" value="1"/>
</dbReference>
<dbReference type="RefSeq" id="WP_087137094.1">
    <property type="nucleotide sequence ID" value="NZ_FUKR01000042.1"/>
</dbReference>
<evidence type="ECO:0000313" key="3">
    <source>
        <dbReference type="EMBL" id="SJN31771.1"/>
    </source>
</evidence>
<evidence type="ECO:0000313" key="4">
    <source>
        <dbReference type="Proteomes" id="UP000196778"/>
    </source>
</evidence>
<dbReference type="Proteomes" id="UP000196778">
    <property type="component" value="Unassembled WGS sequence"/>
</dbReference>
<proteinExistence type="predicted"/>
<dbReference type="OrthoDB" id="148766at2"/>
<dbReference type="InterPro" id="IPR042267">
    <property type="entry name" value="VTC_sf"/>
</dbReference>
<feature type="domain" description="VTC" evidence="2">
    <location>
        <begin position="31"/>
        <end position="242"/>
    </location>
</feature>
<dbReference type="CDD" id="cd07750">
    <property type="entry name" value="PolyPPase_VTC_like"/>
    <property type="match status" value="1"/>
</dbReference>
<feature type="compositionally biased region" description="Low complexity" evidence="1">
    <location>
        <begin position="315"/>
        <end position="324"/>
    </location>
</feature>
<name>A0A1R4JHR0_9MICO</name>
<dbReference type="Pfam" id="PF09359">
    <property type="entry name" value="VTC"/>
    <property type="match status" value="1"/>
</dbReference>
<evidence type="ECO:0000259" key="2">
    <source>
        <dbReference type="Pfam" id="PF09359"/>
    </source>
</evidence>
<sequence length="331" mass="35772">MTAPVSAAELLEGTQTIGLDELNAAAGLLTRVDRKYLLSASELAAVVAALPEGSRVLQIEGALSSAYSSTYFDTPGWDSYLGAARRRRRRAKIRTRSYVDADVAFLEVKTRGSRSLTVKERIPYRTDDADRITGAGAAYIADALTQARIDGIEVADLAPVLRTGYRRSTVLLPDGGRATIDVELSWERVHGEGLDGDRMLVPDAVIVETKSPSSPSVLDRILWSRGVRPSSMSKYATGVAMLEPGMPSNKWSRLLRQGLSGAVSEPRRSQHDRNARPAGCEHGEQRRTPVRRRTPSAGTGPDASGRRGNAVADPATATRTATSRTDTEETR</sequence>
<evidence type="ECO:0000256" key="1">
    <source>
        <dbReference type="SAM" id="MobiDB-lite"/>
    </source>
</evidence>
<accession>A0A1R4JHR0</accession>
<dbReference type="InterPro" id="IPR018966">
    <property type="entry name" value="VTC_domain"/>
</dbReference>
<reference evidence="4" key="1">
    <citation type="submission" date="2017-02" db="EMBL/GenBank/DDBJ databases">
        <authorList>
            <person name="Dridi B."/>
        </authorList>
    </citation>
    <scope>NUCLEOTIDE SEQUENCE [LARGE SCALE GENOMIC DNA]</scope>
    <source>
        <strain evidence="4">EB411</strain>
    </source>
</reference>
<dbReference type="EMBL" id="FUKR01000042">
    <property type="protein sequence ID" value="SJN31771.1"/>
    <property type="molecule type" value="Genomic_DNA"/>
</dbReference>
<gene>
    <name evidence="3" type="ORF">FM119_07690</name>
</gene>
<feature type="region of interest" description="Disordered" evidence="1">
    <location>
        <begin position="259"/>
        <end position="331"/>
    </location>
</feature>
<protein>
    <recommendedName>
        <fullName evidence="2">VTC domain-containing protein</fullName>
    </recommendedName>
</protein>